<dbReference type="OrthoDB" id="125206at2759"/>
<feature type="non-terminal residue" evidence="1">
    <location>
        <position position="1"/>
    </location>
</feature>
<evidence type="ECO:0000313" key="2">
    <source>
        <dbReference type="Proteomes" id="UP000018958"/>
    </source>
</evidence>
<name>W2WIU3_PHYNI</name>
<reference evidence="1 2" key="1">
    <citation type="submission" date="2013-11" db="EMBL/GenBank/DDBJ databases">
        <title>The Genome Sequence of Phytophthora parasitica CJ01A1.</title>
        <authorList>
            <consortium name="The Broad Institute Genomics Platform"/>
            <person name="Russ C."/>
            <person name="Tyler B."/>
            <person name="Panabieres F."/>
            <person name="Shan W."/>
            <person name="Tripathy S."/>
            <person name="Grunwald N."/>
            <person name="Machado M."/>
            <person name="Johnson C.S."/>
            <person name="Walker B."/>
            <person name="Young S.K."/>
            <person name="Zeng Q."/>
            <person name="Gargeya S."/>
            <person name="Fitzgerald M."/>
            <person name="Haas B."/>
            <person name="Abouelleil A."/>
            <person name="Allen A.W."/>
            <person name="Alvarado L."/>
            <person name="Arachchi H.M."/>
            <person name="Berlin A.M."/>
            <person name="Chapman S.B."/>
            <person name="Gainer-Dewar J."/>
            <person name="Goldberg J."/>
            <person name="Griggs A."/>
            <person name="Gujja S."/>
            <person name="Hansen M."/>
            <person name="Howarth C."/>
            <person name="Imamovic A."/>
            <person name="Ireland A."/>
            <person name="Larimer J."/>
            <person name="McCowan C."/>
            <person name="Murphy C."/>
            <person name="Pearson M."/>
            <person name="Poon T.W."/>
            <person name="Priest M."/>
            <person name="Roberts A."/>
            <person name="Saif S."/>
            <person name="Shea T."/>
            <person name="Sisk P."/>
            <person name="Sykes S."/>
            <person name="Wortman J."/>
            <person name="Nusbaum C."/>
            <person name="Birren B."/>
        </authorList>
    </citation>
    <scope>NUCLEOTIDE SEQUENCE [LARGE SCALE GENOMIC DNA]</scope>
    <source>
        <strain evidence="1 2">CJ01A1</strain>
    </source>
</reference>
<comment type="caution">
    <text evidence="1">The sequence shown here is derived from an EMBL/GenBank/DDBJ whole genome shotgun (WGS) entry which is preliminary data.</text>
</comment>
<dbReference type="Proteomes" id="UP000018958">
    <property type="component" value="Unassembled WGS sequence"/>
</dbReference>
<gene>
    <name evidence="1" type="ORF">F441_14063</name>
</gene>
<accession>W2WIU3</accession>
<sequence length="185" mass="20797">RSDHGFTVRIWHRTLISSSYVLLPRRVCSHHGWTRPDDEAFAQFPLITPVLTPVSLSSRTSCLADYYHGRCIIAAMATLTRDPQFHSSSFALVPKKDKPIHLDGRIIHDLSAPDGQSVNDQTDSTASPDATWNQFVSIARRVLEFRRRYPGYTIYAMIADIADAFHHVPTPARHASIFWGSIAAL</sequence>
<dbReference type="AlphaFoldDB" id="W2WIU3"/>
<proteinExistence type="predicted"/>
<organism evidence="1 2">
    <name type="scientific">Phytophthora nicotianae CJ01A1</name>
    <dbReference type="NCBI Taxonomy" id="1317063"/>
    <lineage>
        <taxon>Eukaryota</taxon>
        <taxon>Sar</taxon>
        <taxon>Stramenopiles</taxon>
        <taxon>Oomycota</taxon>
        <taxon>Peronosporomycetes</taxon>
        <taxon>Peronosporales</taxon>
        <taxon>Peronosporaceae</taxon>
        <taxon>Phytophthora</taxon>
    </lineage>
</organism>
<protein>
    <submittedName>
        <fullName evidence="1">Uncharacterized protein</fullName>
    </submittedName>
</protein>
<dbReference type="EMBL" id="ANIX01002776">
    <property type="protein sequence ID" value="ETP10247.1"/>
    <property type="molecule type" value="Genomic_DNA"/>
</dbReference>
<evidence type="ECO:0000313" key="1">
    <source>
        <dbReference type="EMBL" id="ETP10247.1"/>
    </source>
</evidence>